<keyword evidence="2" id="KW-1185">Reference proteome</keyword>
<name>A0A7U4J9Y4_9SPHN</name>
<protein>
    <submittedName>
        <fullName evidence="1">Uncharacterized protein</fullName>
    </submittedName>
</protein>
<sequence>MTDDPHLEDMWSRSMAEPVTRGELVDITFAIHNALLAHSAFEASLFAGSPDQQAQLGSRAVSATGEILDALNRMIDQWGAR</sequence>
<dbReference type="RefSeq" id="WP_044333537.1">
    <property type="nucleotide sequence ID" value="NZ_CP010836.1"/>
</dbReference>
<reference evidence="1 2" key="2">
    <citation type="submission" date="2015-02" db="EMBL/GenBank/DDBJ databases">
        <title>The complete genome of Sphingomonas hengshuiensis sp. WHSC-8 isolated from soil of Hengshui Lake.</title>
        <authorList>
            <person name="Wei S."/>
            <person name="Guo J."/>
            <person name="Su C."/>
            <person name="Wu R."/>
            <person name="Zhang Z."/>
            <person name="Liang K."/>
            <person name="Li H."/>
            <person name="Wang T."/>
            <person name="Liu H."/>
            <person name="Zhang C."/>
            <person name="Li Z."/>
            <person name="Wang Q."/>
            <person name="Meng J."/>
        </authorList>
    </citation>
    <scope>NUCLEOTIDE SEQUENCE [LARGE SCALE GENOMIC DNA]</scope>
    <source>
        <strain evidence="1 2">WHSC-8</strain>
    </source>
</reference>
<dbReference type="EMBL" id="CP010836">
    <property type="protein sequence ID" value="AJP72946.1"/>
    <property type="molecule type" value="Genomic_DNA"/>
</dbReference>
<evidence type="ECO:0000313" key="1">
    <source>
        <dbReference type="EMBL" id="AJP72946.1"/>
    </source>
</evidence>
<dbReference type="AlphaFoldDB" id="A0A7U4J9Y4"/>
<organism evidence="1 2">
    <name type="scientific">Sphingomonas hengshuiensis</name>
    <dbReference type="NCBI Taxonomy" id="1609977"/>
    <lineage>
        <taxon>Bacteria</taxon>
        <taxon>Pseudomonadati</taxon>
        <taxon>Pseudomonadota</taxon>
        <taxon>Alphaproteobacteria</taxon>
        <taxon>Sphingomonadales</taxon>
        <taxon>Sphingomonadaceae</taxon>
        <taxon>Sphingomonas</taxon>
    </lineage>
</organism>
<accession>A0A7U4J9Y4</accession>
<evidence type="ECO:0000313" key="2">
    <source>
        <dbReference type="Proteomes" id="UP000032300"/>
    </source>
</evidence>
<proteinExistence type="predicted"/>
<reference evidence="1 2" key="1">
    <citation type="journal article" date="2015" name="Int. J. Syst. Evol. Microbiol.">
        <title>Sphingomonas hengshuiensis sp. nov., isolated from lake wetland.</title>
        <authorList>
            <person name="Wei S."/>
            <person name="Wang T."/>
            <person name="Liu H."/>
            <person name="Zhang C."/>
            <person name="Guo J."/>
            <person name="Wang Q."/>
            <person name="Liang K."/>
            <person name="Zhang Z."/>
        </authorList>
    </citation>
    <scope>NUCLEOTIDE SEQUENCE [LARGE SCALE GENOMIC DNA]</scope>
    <source>
        <strain evidence="1 2">WHSC-8</strain>
    </source>
</reference>
<dbReference type="Proteomes" id="UP000032300">
    <property type="component" value="Chromosome"/>
</dbReference>
<gene>
    <name evidence="1" type="ORF">TS85_15825</name>
</gene>
<dbReference type="KEGG" id="sphi:TS85_15825"/>